<dbReference type="Gene3D" id="3.30.160.20">
    <property type="match status" value="1"/>
</dbReference>
<keyword evidence="13" id="KW-1185">Reference proteome</keyword>
<proteinExistence type="inferred from homology"/>
<dbReference type="FunFam" id="3.30.230.10:FF:000002">
    <property type="entry name" value="30S ribosomal protein S5"/>
    <property type="match status" value="1"/>
</dbReference>
<evidence type="ECO:0000256" key="6">
    <source>
        <dbReference type="ARBA" id="ARBA00039335"/>
    </source>
</evidence>
<organism evidence="12 13">
    <name type="scientific">Grus japonensis</name>
    <name type="common">Japanese crane</name>
    <name type="synonym">Red-crowned crane</name>
    <dbReference type="NCBI Taxonomy" id="30415"/>
    <lineage>
        <taxon>Eukaryota</taxon>
        <taxon>Metazoa</taxon>
        <taxon>Chordata</taxon>
        <taxon>Craniata</taxon>
        <taxon>Vertebrata</taxon>
        <taxon>Euteleostomi</taxon>
        <taxon>Archelosauria</taxon>
        <taxon>Archosauria</taxon>
        <taxon>Dinosauria</taxon>
        <taxon>Saurischia</taxon>
        <taxon>Theropoda</taxon>
        <taxon>Coelurosauria</taxon>
        <taxon>Aves</taxon>
        <taxon>Neognathae</taxon>
        <taxon>Neoaves</taxon>
        <taxon>Gruiformes</taxon>
        <taxon>Gruidae</taxon>
        <taxon>Grus</taxon>
    </lineage>
</organism>
<dbReference type="AlphaFoldDB" id="A0ABC9WRC0"/>
<dbReference type="GO" id="GO:0005763">
    <property type="term" value="C:mitochondrial small ribosomal subunit"/>
    <property type="evidence" value="ECO:0007669"/>
    <property type="project" value="UniProtKB-ARBA"/>
</dbReference>
<dbReference type="Pfam" id="PF00333">
    <property type="entry name" value="Ribosomal_S5"/>
    <property type="match status" value="1"/>
</dbReference>
<dbReference type="InterPro" id="IPR014721">
    <property type="entry name" value="Ribsml_uS5_D2-typ_fold_subgr"/>
</dbReference>
<dbReference type="Pfam" id="PF21251">
    <property type="entry name" value="Ribosomal_uS5m_N"/>
    <property type="match status" value="1"/>
</dbReference>
<dbReference type="SUPFAM" id="SSF54768">
    <property type="entry name" value="dsRNA-binding domain-like"/>
    <property type="match status" value="1"/>
</dbReference>
<evidence type="ECO:0000259" key="10">
    <source>
        <dbReference type="PROSITE" id="PS50878"/>
    </source>
</evidence>
<name>A0ABC9WRC0_GRUJA</name>
<evidence type="ECO:0000256" key="8">
    <source>
        <dbReference type="PROSITE-ProRule" id="PRU00268"/>
    </source>
</evidence>
<dbReference type="PROSITE" id="PS00585">
    <property type="entry name" value="RIBOSOMAL_S5"/>
    <property type="match status" value="1"/>
</dbReference>
<dbReference type="SUPFAM" id="SSF56672">
    <property type="entry name" value="DNA/RNA polymerases"/>
    <property type="match status" value="1"/>
</dbReference>
<gene>
    <name evidence="12" type="ORF">GRJ2_001230500</name>
</gene>
<dbReference type="PANTHER" id="PTHR48277">
    <property type="entry name" value="MITOCHONDRIAL RIBOSOMAL PROTEIN S5"/>
    <property type="match status" value="1"/>
</dbReference>
<dbReference type="PROSITE" id="PS50881">
    <property type="entry name" value="S5_DSRBD"/>
    <property type="match status" value="1"/>
</dbReference>
<dbReference type="InterPro" id="IPR043502">
    <property type="entry name" value="DNA/RNA_pol_sf"/>
</dbReference>
<dbReference type="InterPro" id="IPR048584">
    <property type="entry name" value="Ribosomal_uS5m_N"/>
</dbReference>
<dbReference type="InterPro" id="IPR000851">
    <property type="entry name" value="Ribosomal_uS5"/>
</dbReference>
<dbReference type="PROSITE" id="PS50878">
    <property type="entry name" value="RT_POL"/>
    <property type="match status" value="1"/>
</dbReference>
<dbReference type="InterPro" id="IPR005324">
    <property type="entry name" value="Ribosomal_uS5_C"/>
</dbReference>
<keyword evidence="3 8" id="KW-0689">Ribosomal protein</keyword>
<evidence type="ECO:0000256" key="1">
    <source>
        <dbReference type="ARBA" id="ARBA00004173"/>
    </source>
</evidence>
<dbReference type="Gene3D" id="3.30.230.10">
    <property type="match status" value="1"/>
</dbReference>
<dbReference type="InterPro" id="IPR020568">
    <property type="entry name" value="Ribosomal_Su5_D2-typ_SF"/>
</dbReference>
<dbReference type="Proteomes" id="UP001623348">
    <property type="component" value="Unassembled WGS sequence"/>
</dbReference>
<dbReference type="GO" id="GO:0005743">
    <property type="term" value="C:mitochondrial inner membrane"/>
    <property type="evidence" value="ECO:0007669"/>
    <property type="project" value="UniProtKB-ARBA"/>
</dbReference>
<evidence type="ECO:0000256" key="4">
    <source>
        <dbReference type="ARBA" id="ARBA00023128"/>
    </source>
</evidence>
<dbReference type="InterPro" id="IPR013810">
    <property type="entry name" value="Ribosomal_uS5_N"/>
</dbReference>
<evidence type="ECO:0000313" key="13">
    <source>
        <dbReference type="Proteomes" id="UP001623348"/>
    </source>
</evidence>
<sequence length="793" mass="89816">MAAAVVAVGRACAYGAFRVAWRGFASVPVKGSCCSYSSLSWAFQTQCSISAPWNVTVKQCRQSSFFNTLTADDLWKGALAETGVGVKKGRGKRRKKKLRKNLNKGQEIGEGRSGFLWPGLNAPVIQSGRVQAVTQRKKEERERIQSEIVQQRDTWEKKRKIKVKREGGWSGKCWGGVILDPPDPGPNGETYENFETRVIEVKNVFCMKAKEGRKKSIRALVAVGNGKGAAGFAMGKAGDRMNALRKAKNKAIRCLHFIELYQNHTIYHDITVKFKSTTIRMKKQNKGYGLRCHRAIITICKLIGIKDMYAKVSGSKNLINVTRALFKGLTQQETHQQLANQKSLYVVEFREEQGPLPIVVALPEGTVREDPEPEDDVPDTKLEWSEVKEAQGMKKSPWANVRRTVCGSPTEAHRETAEMAFYDGVTALVDKGRATDVIYLDLCKAFDTVPHDILVSKLERHGFNGWTIQWIRNWLEGRTQRVVVNGSMSKWRTVTNGVPQGSVLGPALFNIFVGDMDSGIECTLSKFADDTKLCGAVHTLEGRDAIQRDLDRLERWARANLMKCNKAKCKVLHVGRHNPKHDYRLGEEWIESSPEEKDLRVLIDEKLNMSQQCALAAQKANCVLGCIKRGVTSSSREVILALYSALVRPHLEYCIQLWGPQYRRDMELWEQVQRRATKLIGGLEHLSYEDRLRELGLFSLEKRRLRGDLIAAYQYLKGAYRKDGEGLFIRECSDRRRGNGFKLKEGRFRLDVRKKFFTVRVVRHWNRLPREVVDAPSLEVFKARLDEALGNVV</sequence>
<dbReference type="Pfam" id="PF03719">
    <property type="entry name" value="Ribosomal_S5_C"/>
    <property type="match status" value="1"/>
</dbReference>
<reference evidence="12 13" key="1">
    <citation type="submission" date="2024-06" db="EMBL/GenBank/DDBJ databases">
        <title>The draft genome of Grus japonensis, version 3.</title>
        <authorList>
            <person name="Nabeshima K."/>
            <person name="Suzuki S."/>
            <person name="Onuma M."/>
        </authorList>
    </citation>
    <scope>NUCLEOTIDE SEQUENCE [LARGE SCALE GENOMIC DNA]</scope>
    <source>
        <strain evidence="12 13">451A</strain>
    </source>
</reference>
<evidence type="ECO:0000256" key="7">
    <source>
        <dbReference type="ARBA" id="ARBA00041606"/>
    </source>
</evidence>
<dbReference type="PANTHER" id="PTHR48277:SF1">
    <property type="entry name" value="MITOCHONDRIAL RIBOSOMAL PROTEIN S5"/>
    <property type="match status" value="1"/>
</dbReference>
<comment type="similarity">
    <text evidence="2 9">Belongs to the universal ribosomal protein uS5 family.</text>
</comment>
<dbReference type="InterPro" id="IPR018192">
    <property type="entry name" value="Ribosomal_uS5_N_CS"/>
</dbReference>
<keyword evidence="4" id="KW-0496">Mitochondrion</keyword>
<dbReference type="SUPFAM" id="SSF54211">
    <property type="entry name" value="Ribosomal protein S5 domain 2-like"/>
    <property type="match status" value="1"/>
</dbReference>
<feature type="domain" description="Reverse transcriptase" evidence="10">
    <location>
        <begin position="263"/>
        <end position="594"/>
    </location>
</feature>
<evidence type="ECO:0000256" key="3">
    <source>
        <dbReference type="ARBA" id="ARBA00022980"/>
    </source>
</evidence>
<dbReference type="GO" id="GO:0003735">
    <property type="term" value="F:structural constituent of ribosome"/>
    <property type="evidence" value="ECO:0007669"/>
    <property type="project" value="UniProtKB-UniRule"/>
</dbReference>
<evidence type="ECO:0000256" key="2">
    <source>
        <dbReference type="ARBA" id="ARBA00008945"/>
    </source>
</evidence>
<accession>A0ABC9WRC0</accession>
<dbReference type="Pfam" id="PF00078">
    <property type="entry name" value="RVT_1"/>
    <property type="match status" value="1"/>
</dbReference>
<dbReference type="FunFam" id="3.30.160.20:FF:000022">
    <property type="entry name" value="28S ribosomal protein S5, mitochondrial"/>
    <property type="match status" value="1"/>
</dbReference>
<evidence type="ECO:0000256" key="5">
    <source>
        <dbReference type="ARBA" id="ARBA00023274"/>
    </source>
</evidence>
<evidence type="ECO:0000313" key="12">
    <source>
        <dbReference type="EMBL" id="GAB0187652.1"/>
    </source>
</evidence>
<feature type="domain" description="S5 DRBM" evidence="11">
    <location>
        <begin position="194"/>
        <end position="258"/>
    </location>
</feature>
<dbReference type="InterPro" id="IPR000477">
    <property type="entry name" value="RT_dom"/>
</dbReference>
<evidence type="ECO:0000259" key="11">
    <source>
        <dbReference type="PROSITE" id="PS50881"/>
    </source>
</evidence>
<dbReference type="EMBL" id="BAAFJT010000003">
    <property type="protein sequence ID" value="GAB0187652.1"/>
    <property type="molecule type" value="Genomic_DNA"/>
</dbReference>
<dbReference type="PRINTS" id="PR01345">
    <property type="entry name" value="CERVTRCPTASE"/>
</dbReference>
<protein>
    <recommendedName>
        <fullName evidence="6">Small ribosomal subunit protein uS5m</fullName>
    </recommendedName>
    <alternativeName>
        <fullName evidence="7">28S ribosomal protein S5, mitochondrial</fullName>
    </alternativeName>
</protein>
<keyword evidence="5 8" id="KW-0687">Ribonucleoprotein</keyword>
<comment type="subcellular location">
    <subcellularLocation>
        <location evidence="1">Mitochondrion</location>
    </subcellularLocation>
</comment>
<evidence type="ECO:0000256" key="9">
    <source>
        <dbReference type="RuleBase" id="RU003823"/>
    </source>
</evidence>
<comment type="caution">
    <text evidence="12">The sequence shown here is derived from an EMBL/GenBank/DDBJ whole genome shotgun (WGS) entry which is preliminary data.</text>
</comment>